<evidence type="ECO:0008006" key="3">
    <source>
        <dbReference type="Google" id="ProtNLM"/>
    </source>
</evidence>
<name>A0ABY8QYC9_9MICO</name>
<organism evidence="1 2">
    <name type="scientific">Saxibacter everestensis</name>
    <dbReference type="NCBI Taxonomy" id="2909229"/>
    <lineage>
        <taxon>Bacteria</taxon>
        <taxon>Bacillati</taxon>
        <taxon>Actinomycetota</taxon>
        <taxon>Actinomycetes</taxon>
        <taxon>Micrococcales</taxon>
        <taxon>Brevibacteriaceae</taxon>
        <taxon>Saxibacter</taxon>
    </lineage>
</organism>
<proteinExistence type="predicted"/>
<dbReference type="Proteomes" id="UP001209083">
    <property type="component" value="Chromosome"/>
</dbReference>
<protein>
    <recommendedName>
        <fullName evidence="3">Helix-turn-helix domain-containing protein</fullName>
    </recommendedName>
</protein>
<evidence type="ECO:0000313" key="2">
    <source>
        <dbReference type="Proteomes" id="UP001209083"/>
    </source>
</evidence>
<accession>A0ABY8QYC9</accession>
<reference evidence="1 2" key="1">
    <citation type="submission" date="2023-05" db="EMBL/GenBank/DDBJ databases">
        <title>Lithophilousrod everest ZFBP1038 complete genpme.</title>
        <authorList>
            <person name="Tian M."/>
        </authorList>
    </citation>
    <scope>NUCLEOTIDE SEQUENCE [LARGE SCALE GENOMIC DNA]</scope>
    <source>
        <strain evidence="1 2">ZFBP1038</strain>
    </source>
</reference>
<keyword evidence="2" id="KW-1185">Reference proteome</keyword>
<dbReference type="RefSeq" id="WP_349640194.1">
    <property type="nucleotide sequence ID" value="NZ_CP090958.1"/>
</dbReference>
<gene>
    <name evidence="1" type="ORF">LWF01_06310</name>
</gene>
<sequence length="61" mass="6581">MSTTIDVTATRWSGGWELAIDGDPVTQVRTLVREQQVSVADAAALLGVSRGRVSQLDEEHT</sequence>
<evidence type="ECO:0000313" key="1">
    <source>
        <dbReference type="EMBL" id="WGW13375.1"/>
    </source>
</evidence>
<dbReference type="EMBL" id="CP090958">
    <property type="protein sequence ID" value="WGW13375.1"/>
    <property type="molecule type" value="Genomic_DNA"/>
</dbReference>